<gene>
    <name evidence="14" type="ORF">FHX74_003339</name>
</gene>
<reference evidence="14 15" key="1">
    <citation type="submission" date="2020-07" db="EMBL/GenBank/DDBJ databases">
        <title>Sequencing the genomes of 1000 actinobacteria strains.</title>
        <authorList>
            <person name="Klenk H.-P."/>
        </authorList>
    </citation>
    <scope>NUCLEOTIDE SEQUENCE [LARGE SCALE GENOMIC DNA]</scope>
    <source>
        <strain evidence="14 15">DSM 100723</strain>
    </source>
</reference>
<evidence type="ECO:0000256" key="6">
    <source>
        <dbReference type="ARBA" id="ARBA00022529"/>
    </source>
</evidence>
<evidence type="ECO:0000256" key="10">
    <source>
        <dbReference type="ARBA" id="ARBA00023295"/>
    </source>
</evidence>
<evidence type="ECO:0000313" key="14">
    <source>
        <dbReference type="EMBL" id="MBA8795703.1"/>
    </source>
</evidence>
<dbReference type="InterPro" id="IPR018077">
    <property type="entry name" value="Glyco_hydro_fam25_subgr"/>
</dbReference>
<keyword evidence="6" id="KW-0929">Antimicrobial</keyword>
<evidence type="ECO:0000256" key="11">
    <source>
        <dbReference type="ARBA" id="ARBA00055588"/>
    </source>
</evidence>
<keyword evidence="8 12" id="KW-0378">Hydrolase</keyword>
<dbReference type="AlphaFoldDB" id="A0A7W3P766"/>
<keyword evidence="13" id="KW-0732">Signal</keyword>
<evidence type="ECO:0000256" key="8">
    <source>
        <dbReference type="ARBA" id="ARBA00022801"/>
    </source>
</evidence>
<keyword evidence="9" id="KW-1015">Disulfide bond</keyword>
<dbReference type="GO" id="GO:0005576">
    <property type="term" value="C:extracellular region"/>
    <property type="evidence" value="ECO:0007669"/>
    <property type="project" value="UniProtKB-SubCell"/>
</dbReference>
<dbReference type="InterPro" id="IPR002053">
    <property type="entry name" value="Glyco_hydro_25"/>
</dbReference>
<evidence type="ECO:0000256" key="13">
    <source>
        <dbReference type="SAM" id="SignalP"/>
    </source>
</evidence>
<evidence type="ECO:0000256" key="4">
    <source>
        <dbReference type="ARBA" id="ARBA00012732"/>
    </source>
</evidence>
<accession>A0A7W3P766</accession>
<evidence type="ECO:0000256" key="1">
    <source>
        <dbReference type="ARBA" id="ARBA00000632"/>
    </source>
</evidence>
<comment type="caution">
    <text evidence="14">The sequence shown here is derived from an EMBL/GenBank/DDBJ whole genome shotgun (WGS) entry which is preliminary data.</text>
</comment>
<dbReference type="GO" id="GO:0003796">
    <property type="term" value="F:lysozyme activity"/>
    <property type="evidence" value="ECO:0007669"/>
    <property type="project" value="UniProtKB-EC"/>
</dbReference>
<dbReference type="SMART" id="SM00641">
    <property type="entry name" value="Glyco_25"/>
    <property type="match status" value="1"/>
</dbReference>
<dbReference type="Pfam" id="PF01183">
    <property type="entry name" value="Glyco_hydro_25"/>
    <property type="match status" value="1"/>
</dbReference>
<dbReference type="EC" id="3.2.1.17" evidence="4 12"/>
<organism evidence="14 15">
    <name type="scientific">Microlunatus kandeliicorticis</name>
    <dbReference type="NCBI Taxonomy" id="1759536"/>
    <lineage>
        <taxon>Bacteria</taxon>
        <taxon>Bacillati</taxon>
        <taxon>Actinomycetota</taxon>
        <taxon>Actinomycetes</taxon>
        <taxon>Propionibacteriales</taxon>
        <taxon>Propionibacteriaceae</taxon>
        <taxon>Microlunatus</taxon>
    </lineage>
</organism>
<keyword evidence="15" id="KW-1185">Reference proteome</keyword>
<dbReference type="GO" id="GO:0016998">
    <property type="term" value="P:cell wall macromolecule catabolic process"/>
    <property type="evidence" value="ECO:0007669"/>
    <property type="project" value="InterPro"/>
</dbReference>
<sequence length="294" mass="31649">MSSLRRRRVARLGLVPLAVALTAGSLGLAGAGAPASAAPAGGPTRTNASALPFGSGSMGWRSEVRLNASGAQARYSYADNARTALRRAPSGVKGMDVSSWQGRVNWSNWRSAGMRFAYVKATEGSSYRNPYFSSQYTGAAAAGMLRGAYHFAVPNRSSGVTQANYFVNRGGGWTADGRTLPGVLDIEYNPYGATCYGKSKAAMVTWIRSFVVQYKKRTGRDAVIYTTADWWSRCTGNSTAFNRTNPLWVARYSSSVGTLPGKWPFYTFWQYSSSPIDQNVFSASASRLGLLARG</sequence>
<dbReference type="CDD" id="cd06412">
    <property type="entry name" value="GH25_CH-type"/>
    <property type="match status" value="1"/>
</dbReference>
<dbReference type="FunFam" id="3.20.20.80:FF:000060">
    <property type="entry name" value="Lysozyme M1"/>
    <property type="match status" value="1"/>
</dbReference>
<keyword evidence="5" id="KW-0964">Secreted</keyword>
<evidence type="ECO:0000256" key="12">
    <source>
        <dbReference type="RuleBase" id="RU361176"/>
    </source>
</evidence>
<dbReference type="GO" id="GO:0009253">
    <property type="term" value="P:peptidoglycan catabolic process"/>
    <property type="evidence" value="ECO:0007669"/>
    <property type="project" value="InterPro"/>
</dbReference>
<comment type="catalytic activity">
    <reaction evidence="1 12">
        <text>Hydrolysis of (1-&gt;4)-beta-linkages between N-acetylmuramic acid and N-acetyl-D-glucosamine residues in a peptidoglycan and between N-acetyl-D-glucosamine residues in chitodextrins.</text>
        <dbReference type="EC" id="3.2.1.17"/>
    </reaction>
</comment>
<dbReference type="InterPro" id="IPR017853">
    <property type="entry name" value="GH"/>
</dbReference>
<feature type="chain" id="PRO_5039240154" description="Lysozyme" evidence="13">
    <location>
        <begin position="32"/>
        <end position="294"/>
    </location>
</feature>
<evidence type="ECO:0000313" key="15">
    <source>
        <dbReference type="Proteomes" id="UP000523079"/>
    </source>
</evidence>
<dbReference type="PANTHER" id="PTHR34135:SF2">
    <property type="entry name" value="LYSOZYME"/>
    <property type="match status" value="1"/>
</dbReference>
<dbReference type="PROSITE" id="PS00953">
    <property type="entry name" value="GLYCOSYL_HYDROL_F25_1"/>
    <property type="match status" value="1"/>
</dbReference>
<dbReference type="GO" id="GO:0042742">
    <property type="term" value="P:defense response to bacterium"/>
    <property type="evidence" value="ECO:0007669"/>
    <property type="project" value="UniProtKB-KW"/>
</dbReference>
<proteinExistence type="inferred from homology"/>
<keyword evidence="10 12" id="KW-0326">Glycosidase</keyword>
<evidence type="ECO:0000256" key="3">
    <source>
        <dbReference type="ARBA" id="ARBA00010646"/>
    </source>
</evidence>
<evidence type="ECO:0000256" key="5">
    <source>
        <dbReference type="ARBA" id="ARBA00022525"/>
    </source>
</evidence>
<dbReference type="Proteomes" id="UP000523079">
    <property type="component" value="Unassembled WGS sequence"/>
</dbReference>
<dbReference type="PANTHER" id="PTHR34135">
    <property type="entry name" value="LYSOZYME"/>
    <property type="match status" value="1"/>
</dbReference>
<evidence type="ECO:0000256" key="7">
    <source>
        <dbReference type="ARBA" id="ARBA00022638"/>
    </source>
</evidence>
<evidence type="ECO:0000256" key="9">
    <source>
        <dbReference type="ARBA" id="ARBA00023157"/>
    </source>
</evidence>
<dbReference type="SUPFAM" id="SSF51445">
    <property type="entry name" value="(Trans)glycosidases"/>
    <property type="match status" value="1"/>
</dbReference>
<keyword evidence="7" id="KW-0081">Bacteriolytic enzyme</keyword>
<dbReference type="InterPro" id="IPR008270">
    <property type="entry name" value="Glyco_hydro_25_AS"/>
</dbReference>
<dbReference type="GO" id="GO:0031640">
    <property type="term" value="P:killing of cells of another organism"/>
    <property type="evidence" value="ECO:0007669"/>
    <property type="project" value="UniProtKB-KW"/>
</dbReference>
<dbReference type="GO" id="GO:0016052">
    <property type="term" value="P:carbohydrate catabolic process"/>
    <property type="evidence" value="ECO:0007669"/>
    <property type="project" value="TreeGrafter"/>
</dbReference>
<comment type="similarity">
    <text evidence="3 12">Belongs to the glycosyl hydrolase 25 family.</text>
</comment>
<evidence type="ECO:0000256" key="2">
    <source>
        <dbReference type="ARBA" id="ARBA00004613"/>
    </source>
</evidence>
<feature type="signal peptide" evidence="13">
    <location>
        <begin position="1"/>
        <end position="31"/>
    </location>
</feature>
<dbReference type="EMBL" id="JACGWT010000005">
    <property type="protein sequence ID" value="MBA8795703.1"/>
    <property type="molecule type" value="Genomic_DNA"/>
</dbReference>
<comment type="subcellular location">
    <subcellularLocation>
        <location evidence="2">Secreted</location>
    </subcellularLocation>
</comment>
<comment type="function">
    <text evidence="11">This enzyme has both lysozyme (acetylmuramidase) and diacetylmuramidase activities.</text>
</comment>
<protein>
    <recommendedName>
        <fullName evidence="4 12">Lysozyme</fullName>
        <ecNumber evidence="4 12">3.2.1.17</ecNumber>
    </recommendedName>
</protein>
<dbReference type="PROSITE" id="PS51904">
    <property type="entry name" value="GLYCOSYL_HYDROL_F25_2"/>
    <property type="match status" value="1"/>
</dbReference>
<name>A0A7W3P766_9ACTN</name>
<dbReference type="Gene3D" id="3.20.20.80">
    <property type="entry name" value="Glycosidases"/>
    <property type="match status" value="1"/>
</dbReference>